<reference evidence="1 2" key="1">
    <citation type="submission" date="2023-02" db="EMBL/GenBank/DDBJ databases">
        <title>LHISI_Scaffold_Assembly.</title>
        <authorList>
            <person name="Stuart O.P."/>
            <person name="Cleave R."/>
            <person name="Magrath M.J.L."/>
            <person name="Mikheyev A.S."/>
        </authorList>
    </citation>
    <scope>NUCLEOTIDE SEQUENCE [LARGE SCALE GENOMIC DNA]</scope>
    <source>
        <strain evidence="1">Daus_M_001</strain>
        <tissue evidence="1">Leg muscle</tissue>
    </source>
</reference>
<keyword evidence="2" id="KW-1185">Reference proteome</keyword>
<comment type="caution">
    <text evidence="1">The sequence shown here is derived from an EMBL/GenBank/DDBJ whole genome shotgun (WGS) entry which is preliminary data.</text>
</comment>
<proteinExistence type="predicted"/>
<evidence type="ECO:0000313" key="1">
    <source>
        <dbReference type="EMBL" id="KAJ8886921.1"/>
    </source>
</evidence>
<evidence type="ECO:0000313" key="2">
    <source>
        <dbReference type="Proteomes" id="UP001159363"/>
    </source>
</evidence>
<protein>
    <recommendedName>
        <fullName evidence="3">InsA N-terminal domain-containing protein</fullName>
    </recommendedName>
</protein>
<organism evidence="1 2">
    <name type="scientific">Dryococelus australis</name>
    <dbReference type="NCBI Taxonomy" id="614101"/>
    <lineage>
        <taxon>Eukaryota</taxon>
        <taxon>Metazoa</taxon>
        <taxon>Ecdysozoa</taxon>
        <taxon>Arthropoda</taxon>
        <taxon>Hexapoda</taxon>
        <taxon>Insecta</taxon>
        <taxon>Pterygota</taxon>
        <taxon>Neoptera</taxon>
        <taxon>Polyneoptera</taxon>
        <taxon>Phasmatodea</taxon>
        <taxon>Verophasmatodea</taxon>
        <taxon>Anareolatae</taxon>
        <taxon>Phasmatidae</taxon>
        <taxon>Eurycanthinae</taxon>
        <taxon>Dryococelus</taxon>
    </lineage>
</organism>
<gene>
    <name evidence="1" type="ORF">PR048_013135</name>
</gene>
<accession>A0ABQ9HRB4</accession>
<name>A0ABQ9HRB4_9NEOP</name>
<dbReference type="Proteomes" id="UP001159363">
    <property type="component" value="Chromosome X"/>
</dbReference>
<sequence>MSIVLSTNNGKSVNRKHFMCATCYRIFGKVCDQENRYGYIRTTLLSRSAMPKFGQKSDLKSLLIV</sequence>
<dbReference type="EMBL" id="JARBHB010000004">
    <property type="protein sequence ID" value="KAJ8886921.1"/>
    <property type="molecule type" value="Genomic_DNA"/>
</dbReference>
<evidence type="ECO:0008006" key="3">
    <source>
        <dbReference type="Google" id="ProtNLM"/>
    </source>
</evidence>